<dbReference type="Gene3D" id="3.40.50.720">
    <property type="entry name" value="NAD(P)-binding Rossmann-like Domain"/>
    <property type="match status" value="1"/>
</dbReference>
<dbReference type="AlphaFoldDB" id="A0A9X2JM78"/>
<dbReference type="InterPro" id="IPR002347">
    <property type="entry name" value="SDR_fam"/>
</dbReference>
<dbReference type="InterPro" id="IPR036291">
    <property type="entry name" value="NAD(P)-bd_dom_sf"/>
</dbReference>
<dbReference type="PANTHER" id="PTHR42879">
    <property type="entry name" value="3-OXOACYL-(ACYL-CARRIER-PROTEIN) REDUCTASE"/>
    <property type="match status" value="1"/>
</dbReference>
<comment type="similarity">
    <text evidence="1">Belongs to the short-chain dehydrogenases/reductases (SDR) family.</text>
</comment>
<sequence length="241" mass="27202">MKWALIFGASGDIGNQIALDLAENGWSLYLHYFHNKIKMQKLYAQLQVKYPQQDFLLLQYDLTDSQHLTRITENLFTLDALIFAQGTTEYGLFHDLEQQQFNNLSQMQVNTPLRIVQLLEQKLAISRCGRIVFIGSVYGGNGSSMEVAYSTLKGTLSSFVNAYSKEVASLGITVNVVAPGAVDTKMNRTFTKQERDKVNESIPMGRFAKVDEISYWVKVLLDEKAAYMTGQTLYISGGWLK</sequence>
<gene>
    <name evidence="2" type="ORF">LB941_10330</name>
</gene>
<proteinExistence type="inferred from homology"/>
<dbReference type="SUPFAM" id="SSF51735">
    <property type="entry name" value="NAD(P)-binding Rossmann-fold domains"/>
    <property type="match status" value="1"/>
</dbReference>
<organism evidence="2 3">
    <name type="scientific">Ligilactobacillus ubinensis</name>
    <dbReference type="NCBI Taxonomy" id="2876789"/>
    <lineage>
        <taxon>Bacteria</taxon>
        <taxon>Bacillati</taxon>
        <taxon>Bacillota</taxon>
        <taxon>Bacilli</taxon>
        <taxon>Lactobacillales</taxon>
        <taxon>Lactobacillaceae</taxon>
        <taxon>Ligilactobacillus</taxon>
    </lineage>
</organism>
<dbReference type="EMBL" id="JAIULA010000024">
    <property type="protein sequence ID" value="MCP0887728.1"/>
    <property type="molecule type" value="Genomic_DNA"/>
</dbReference>
<dbReference type="PANTHER" id="PTHR42879:SF2">
    <property type="entry name" value="3-OXOACYL-[ACYL-CARRIER-PROTEIN] REDUCTASE FABG"/>
    <property type="match status" value="1"/>
</dbReference>
<dbReference type="Proteomes" id="UP001139006">
    <property type="component" value="Unassembled WGS sequence"/>
</dbReference>
<evidence type="ECO:0000313" key="2">
    <source>
        <dbReference type="EMBL" id="MCP0887728.1"/>
    </source>
</evidence>
<name>A0A9X2JM78_9LACO</name>
<evidence type="ECO:0000313" key="3">
    <source>
        <dbReference type="Proteomes" id="UP001139006"/>
    </source>
</evidence>
<dbReference type="Pfam" id="PF13561">
    <property type="entry name" value="adh_short_C2"/>
    <property type="match status" value="1"/>
</dbReference>
<protein>
    <submittedName>
        <fullName evidence="2">SDR family oxidoreductase</fullName>
    </submittedName>
</protein>
<reference evidence="2 3" key="1">
    <citation type="journal article" date="2023" name="Int. J. Syst. Evol. Microbiol.">
        <title>Ligilactobacillus ubinensis sp. nov., a novel species isolated from the wild ferment of a durian fruit (Durio zibethinus).</title>
        <authorList>
            <person name="Heng Y.C."/>
            <person name="Menon N."/>
            <person name="Chen B."/>
            <person name="Loo B.Z.L."/>
            <person name="Wong G.W.J."/>
            <person name="Lim A.C.H."/>
            <person name="Silvaraju S."/>
            <person name="Kittelmann S."/>
        </authorList>
    </citation>
    <scope>NUCLEOTIDE SEQUENCE [LARGE SCALE GENOMIC DNA]</scope>
    <source>
        <strain evidence="2 3">WILCCON 0076</strain>
    </source>
</reference>
<dbReference type="CDD" id="cd05233">
    <property type="entry name" value="SDR_c"/>
    <property type="match status" value="1"/>
</dbReference>
<accession>A0A9X2JM78</accession>
<dbReference type="PRINTS" id="PR00081">
    <property type="entry name" value="GDHRDH"/>
</dbReference>
<comment type="caution">
    <text evidence="2">The sequence shown here is derived from an EMBL/GenBank/DDBJ whole genome shotgun (WGS) entry which is preliminary data.</text>
</comment>
<evidence type="ECO:0000256" key="1">
    <source>
        <dbReference type="ARBA" id="ARBA00006484"/>
    </source>
</evidence>
<dbReference type="RefSeq" id="WP_253361891.1">
    <property type="nucleotide sequence ID" value="NZ_JAIULA010000024.1"/>
</dbReference>
<keyword evidence="3" id="KW-1185">Reference proteome</keyword>
<dbReference type="InterPro" id="IPR050259">
    <property type="entry name" value="SDR"/>
</dbReference>
<dbReference type="NCBIfam" id="NF047420">
    <property type="entry name" value="EF_P_mod_YmfI"/>
    <property type="match status" value="1"/>
</dbReference>